<dbReference type="Pfam" id="PF14355">
    <property type="entry name" value="Abi_C"/>
    <property type="match status" value="1"/>
</dbReference>
<dbReference type="RefSeq" id="WP_008591572.1">
    <property type="nucleotide sequence ID" value="NZ_AMPQ01000020.1"/>
</dbReference>
<reference evidence="3 4" key="1">
    <citation type="journal article" date="2012" name="J. Bacteriol.">
        <title>Draft Genome Sequence of Salimicrobium sp. Strain MJ3, Isolated from Myulchi-Jeot, Korean Fermented Seafood.</title>
        <authorList>
            <person name="Lee S.H."/>
            <person name="Jung J.Y."/>
            <person name="Jeon C.O."/>
        </authorList>
    </citation>
    <scope>NUCLEOTIDE SEQUENCE [LARGE SCALE GENOMIC DNA]</scope>
    <source>
        <strain evidence="3 4">MJ3</strain>
    </source>
</reference>
<reference evidence="2 5" key="2">
    <citation type="submission" date="2015-06" db="EMBL/GenBank/DDBJ databases">
        <title>Salimicrobium jeotgali MJ3, isolated from Myulchi jeot, a traditional Korean fermented seafood.</title>
        <authorList>
            <person name="Kim K.H."/>
            <person name="Jeon C.O."/>
            <person name="Jin H.M."/>
        </authorList>
    </citation>
    <scope>NUCLEOTIDE SEQUENCE [LARGE SCALE GENOMIC DNA]</scope>
    <source>
        <strain evidence="2 5">MJ3</strain>
        <plasmid evidence="5">psj25</plasmid>
        <plasmid evidence="2">pSJ25</plasmid>
    </source>
</reference>
<dbReference type="EMBL" id="AMPQ01000020">
    <property type="protein sequence ID" value="EKE30896.1"/>
    <property type="molecule type" value="Genomic_DNA"/>
</dbReference>
<evidence type="ECO:0000313" key="4">
    <source>
        <dbReference type="Proteomes" id="UP000011746"/>
    </source>
</evidence>
<proteinExistence type="predicted"/>
<accession>K2FIH4</accession>
<organism evidence="3 4">
    <name type="scientific">Salimicrobium jeotgali</name>
    <dbReference type="NCBI Taxonomy" id="1230341"/>
    <lineage>
        <taxon>Bacteria</taxon>
        <taxon>Bacillati</taxon>
        <taxon>Bacillota</taxon>
        <taxon>Bacilli</taxon>
        <taxon>Bacillales</taxon>
        <taxon>Bacillaceae</taxon>
        <taxon>Salimicrobium</taxon>
    </lineage>
</organism>
<protein>
    <recommendedName>
        <fullName evidence="1">Abortive infection protein-like C-terminal domain-containing protein</fullName>
    </recommendedName>
</protein>
<dbReference type="AlphaFoldDB" id="K2FIH4"/>
<sequence>MKVIDCLEKVKQDIFDDLDEYYSRGSNMFNEEPDDENYKEARLIIKRLANEAGKRVPSFIEDGRTVREAVESAVYESETNSGSVLALRNYLGRSINEFTDYAEDKKVEVELTYIESQFPSKLTYTTIKSSLVSCEQRLEKGDYSGAVTSARTLVEGVCKEILTHFPEVEIKDNITLPQLFKKVQQNLNLAPNDETLERNLKDVLNGLIKIVNGIAEVRNKYGDAHPPKNLIMEHHAKLVVNSSKTVIDFLFKTYEYQNERGTLKKNS</sequence>
<dbReference type="Proteomes" id="UP000011746">
    <property type="component" value="Unassembled WGS sequence"/>
</dbReference>
<evidence type="ECO:0000313" key="2">
    <source>
        <dbReference type="EMBL" id="APC65619.1"/>
    </source>
</evidence>
<dbReference type="KEGG" id="sje:AAV35_14250"/>
<dbReference type="eggNOG" id="ENOG502ZB18">
    <property type="taxonomic scope" value="Bacteria"/>
</dbReference>
<feature type="domain" description="Abortive infection protein-like C-terminal" evidence="1">
    <location>
        <begin position="177"/>
        <end position="252"/>
    </location>
</feature>
<name>K2FIH4_9BACI</name>
<dbReference type="PATRIC" id="fig|1230341.3.peg.2285"/>
<keyword evidence="4" id="KW-1185">Reference proteome</keyword>
<evidence type="ECO:0000259" key="1">
    <source>
        <dbReference type="Pfam" id="PF14355"/>
    </source>
</evidence>
<evidence type="ECO:0000313" key="5">
    <source>
        <dbReference type="Proteomes" id="UP000092654"/>
    </source>
</evidence>
<dbReference type="Proteomes" id="UP000092654">
    <property type="component" value="Plasmid pSJ25"/>
</dbReference>
<gene>
    <name evidence="2" type="ORF">AAV35_14250</name>
    <name evidence="3" type="ORF">MJ3_11165</name>
</gene>
<dbReference type="EMBL" id="CP011363">
    <property type="protein sequence ID" value="APC65619.1"/>
    <property type="molecule type" value="Genomic_DNA"/>
</dbReference>
<geneLocation type="plasmid" evidence="2">
    <name>pSJ25</name>
</geneLocation>
<keyword evidence="2" id="KW-0614">Plasmid</keyword>
<evidence type="ECO:0000313" key="3">
    <source>
        <dbReference type="EMBL" id="EKE30896.1"/>
    </source>
</evidence>
<dbReference type="InterPro" id="IPR026001">
    <property type="entry name" value="Abi-like_C"/>
</dbReference>
<geneLocation type="plasmid" evidence="5">
    <name>psj25</name>
</geneLocation>